<proteinExistence type="predicted"/>
<accession>A0A9P6XGF5</accession>
<sequence>MLSHLATVKSFCCRLTSSDQSKPIIETIFETEDIQHHLMAQKATSIVQQTLTPGSVIFSFPNNSFDKVTDAYKAIEHHLEEADAFCKLFKYETRCSAQFIVVARFRQAEDSRKALSVGFVYNNMTFKVTFWRIC</sequence>
<protein>
    <submittedName>
        <fullName evidence="1">Uncharacterized protein</fullName>
    </submittedName>
</protein>
<dbReference type="Proteomes" id="UP000716291">
    <property type="component" value="Unassembled WGS sequence"/>
</dbReference>
<reference evidence="1" key="1">
    <citation type="journal article" date="2020" name="Microb. Genom.">
        <title>Genetic diversity of clinical and environmental Mucorales isolates obtained from an investigation of mucormycosis cases among solid organ transplant recipients.</title>
        <authorList>
            <person name="Nguyen M.H."/>
            <person name="Kaul D."/>
            <person name="Muto C."/>
            <person name="Cheng S.J."/>
            <person name="Richter R.A."/>
            <person name="Bruno V.M."/>
            <person name="Liu G."/>
            <person name="Beyhan S."/>
            <person name="Sundermann A.J."/>
            <person name="Mounaud S."/>
            <person name="Pasculle A.W."/>
            <person name="Nierman W.C."/>
            <person name="Driscoll E."/>
            <person name="Cumbie R."/>
            <person name="Clancy C.J."/>
            <person name="Dupont C.L."/>
        </authorList>
    </citation>
    <scope>NUCLEOTIDE SEQUENCE</scope>
    <source>
        <strain evidence="1">GL11</strain>
    </source>
</reference>
<comment type="caution">
    <text evidence="1">The sequence shown here is derived from an EMBL/GenBank/DDBJ whole genome shotgun (WGS) entry which is preliminary data.</text>
</comment>
<organism evidence="1 2">
    <name type="scientific">Rhizopus oryzae</name>
    <name type="common">Mucormycosis agent</name>
    <name type="synonym">Rhizopus arrhizus var. delemar</name>
    <dbReference type="NCBI Taxonomy" id="64495"/>
    <lineage>
        <taxon>Eukaryota</taxon>
        <taxon>Fungi</taxon>
        <taxon>Fungi incertae sedis</taxon>
        <taxon>Mucoromycota</taxon>
        <taxon>Mucoromycotina</taxon>
        <taxon>Mucoromycetes</taxon>
        <taxon>Mucorales</taxon>
        <taxon>Mucorineae</taxon>
        <taxon>Rhizopodaceae</taxon>
        <taxon>Rhizopus</taxon>
    </lineage>
</organism>
<evidence type="ECO:0000313" key="2">
    <source>
        <dbReference type="Proteomes" id="UP000716291"/>
    </source>
</evidence>
<dbReference type="EMBL" id="JAANQT010000246">
    <property type="protein sequence ID" value="KAG1312810.1"/>
    <property type="molecule type" value="Genomic_DNA"/>
</dbReference>
<dbReference type="AlphaFoldDB" id="A0A9P6XGF5"/>
<name>A0A9P6XGF5_RHIOR</name>
<gene>
    <name evidence="1" type="ORF">G6F64_002743</name>
</gene>
<keyword evidence="2" id="KW-1185">Reference proteome</keyword>
<evidence type="ECO:0000313" key="1">
    <source>
        <dbReference type="EMBL" id="KAG1312810.1"/>
    </source>
</evidence>